<dbReference type="PANTHER" id="PTHR35340">
    <property type="entry name" value="PQQ ENZYME REPEAT PROTEIN-RELATED"/>
    <property type="match status" value="1"/>
</dbReference>
<organism evidence="1 2">
    <name type="scientific">Lachnellula suecica</name>
    <dbReference type="NCBI Taxonomy" id="602035"/>
    <lineage>
        <taxon>Eukaryota</taxon>
        <taxon>Fungi</taxon>
        <taxon>Dikarya</taxon>
        <taxon>Ascomycota</taxon>
        <taxon>Pezizomycotina</taxon>
        <taxon>Leotiomycetes</taxon>
        <taxon>Helotiales</taxon>
        <taxon>Lachnaceae</taxon>
        <taxon>Lachnellula</taxon>
    </lineage>
</organism>
<evidence type="ECO:0000313" key="2">
    <source>
        <dbReference type="Proteomes" id="UP000469558"/>
    </source>
</evidence>
<dbReference type="InterPro" id="IPR039535">
    <property type="entry name" value="ASST-like"/>
</dbReference>
<dbReference type="Pfam" id="PF14269">
    <property type="entry name" value="Arylsulfotran_2"/>
    <property type="match status" value="1"/>
</dbReference>
<feature type="non-terminal residue" evidence="1">
    <location>
        <position position="1"/>
    </location>
</feature>
<proteinExistence type="predicted"/>
<protein>
    <recommendedName>
        <fullName evidence="3">ASST-domain-containing protein</fullName>
    </recommendedName>
</protein>
<dbReference type="AlphaFoldDB" id="A0A8T9BYU6"/>
<dbReference type="OrthoDB" id="5377172at2759"/>
<name>A0A8T9BYU6_9HELO</name>
<dbReference type="InterPro" id="IPR053143">
    <property type="entry name" value="Arylsulfate_ST"/>
</dbReference>
<dbReference type="PANTHER" id="PTHR35340:SF6">
    <property type="entry name" value="ASST-DOMAIN-CONTAINING PROTEIN"/>
    <property type="match status" value="1"/>
</dbReference>
<comment type="caution">
    <text evidence="1">The sequence shown here is derived from an EMBL/GenBank/DDBJ whole genome shotgun (WGS) entry which is preliminary data.</text>
</comment>
<sequence length="498" mass="54363">MIDITYSSATTKHNFSFCDSHHAYPPILLLLLSSITSTSASNLIPRAASWPYQSFKTVNFTPPELSISKSGAPLASGLLFFTPESLVELAALITTDNGTLIWSSPSGLYYNFKVQELDTRPVLTYWLGEGSANTALVGHGYGSVRILDTSYTQIYKICPNISIVAPTGTDASCYLDLHESYVTPRGSLLATAYNITTADLSAIGGSIDGWIYDCLFYEIDIKTQDILFQWSAYKAGIPITATRQPLSDQANVTVGNVTALPGTRGNPFDWFHINAVQSVGEGYLLNSRNTWTTFRLNSTGGILWEFEGDTGGDFSLPEAGHFAWQHDARILLETPNSVILTYFNNANSQPPFNGTNASTGLIFYLDLTAKTATLLQSLSDPDEPLFVDTQGSLSLLENGNRFMDYGQLPIMKEYGPAGDVRLTIQFGPQAAAESYRGYRLNWHASPAAKPDVVVENGTVYFSWNGATDVQSWDVYAGSKNVSLARVGTVEKKGFESSF</sequence>
<evidence type="ECO:0000313" key="1">
    <source>
        <dbReference type="EMBL" id="TVY62297.1"/>
    </source>
</evidence>
<gene>
    <name evidence="1" type="ORF">LSUE1_G008978</name>
</gene>
<keyword evidence="2" id="KW-1185">Reference proteome</keyword>
<reference evidence="1 2" key="1">
    <citation type="submission" date="2018-05" db="EMBL/GenBank/DDBJ databases">
        <title>Genome sequencing and assembly of the regulated plant pathogen Lachnellula willkommii and related sister species for the development of diagnostic species identification markers.</title>
        <authorList>
            <person name="Giroux E."/>
            <person name="Bilodeau G."/>
        </authorList>
    </citation>
    <scope>NUCLEOTIDE SEQUENCE [LARGE SCALE GENOMIC DNA]</scope>
    <source>
        <strain evidence="1 2">CBS 268.59</strain>
    </source>
</reference>
<dbReference type="EMBL" id="QGMK01002006">
    <property type="protein sequence ID" value="TVY62297.1"/>
    <property type="molecule type" value="Genomic_DNA"/>
</dbReference>
<dbReference type="Proteomes" id="UP000469558">
    <property type="component" value="Unassembled WGS sequence"/>
</dbReference>
<evidence type="ECO:0008006" key="3">
    <source>
        <dbReference type="Google" id="ProtNLM"/>
    </source>
</evidence>
<accession>A0A8T9BYU6</accession>